<dbReference type="Pfam" id="PF21026">
    <property type="entry name" value="SLFN_GTPase-like"/>
    <property type="match status" value="1"/>
</dbReference>
<sequence>MDISIDLETHYPELVLAVGRVTLGEKFRDKMNCQMRKKQNENVLRAVCALLNSGGGVIRAEIENENYNYIEDGIGEDLERSFSNILPFVHDYLDFIQEKNEFLFFVKSWSLKACHSPVLTLNTNLRKRSLTSTVVMNDIAALEFLKDLKETRGRSYLRPELSAKPPCLDEKEESDMEALAADFFNRTKLDYKEKVTFTESTHIEFKDFSTAKLLQRIKEYLPKYVSALANTDGGYLFIGINKDKEIIGFKAEESDLIQLEAEMQNCIRKLPICHFCPEEEEIHYSCKFLGVYAKESLCGYVCGLKVERFCCAVFMRDPDSWHVKGNRVTQFTSEKWVKLMVDAEPGFSKIDEDPSSMSSPVSQSWSLCKYNNLENQAQSCHIPGLTEKITYTPEKLCEKPFSLHEELEQWIHKEMSTARQGTLIISKSWSLDLGLQKNQNVICDALLISQESQPVLYTFVMAQDKELKAYSSQTALTLKHMLAKIGGYTKKVFVRIKIIDLSPGKEKCFYDSSCRVRYPAPYYDTSTQRMQNLWKAFCKVFGDSQFKDSHSGVTLWRLTLCKTSNFLNFYHLSTVYVQEE</sequence>
<evidence type="ECO:0000259" key="2">
    <source>
        <dbReference type="Pfam" id="PF17057"/>
    </source>
</evidence>
<dbReference type="KEGG" id="csyr:103276852"/>
<feature type="domain" description="Schlafen GTPase-like" evidence="3">
    <location>
        <begin position="387"/>
        <end position="523"/>
    </location>
</feature>
<dbReference type="FunFam" id="3.30.950.30:FF:000001">
    <property type="entry name" value="Schlafen family member 14"/>
    <property type="match status" value="1"/>
</dbReference>
<dbReference type="Pfam" id="PF04326">
    <property type="entry name" value="SLFN_AlbA_2"/>
    <property type="match status" value="1"/>
</dbReference>
<name>A0A3Q0DEK1_CARSF</name>
<proteinExistence type="predicted"/>
<evidence type="ECO:0000313" key="4">
    <source>
        <dbReference type="Proteomes" id="UP000189704"/>
    </source>
</evidence>
<evidence type="ECO:0000313" key="5">
    <source>
        <dbReference type="RefSeq" id="XP_021562794.1"/>
    </source>
</evidence>
<dbReference type="Proteomes" id="UP000189704">
    <property type="component" value="Unplaced"/>
</dbReference>
<dbReference type="InterPro" id="IPR038461">
    <property type="entry name" value="Schlafen_AlbA_2_dom_sf"/>
</dbReference>
<evidence type="ECO:0000259" key="3">
    <source>
        <dbReference type="Pfam" id="PF21026"/>
    </source>
</evidence>
<dbReference type="InterPro" id="IPR031450">
    <property type="entry name" value="Poxin-SLFN/SLFN_N"/>
</dbReference>
<dbReference type="GO" id="GO:0043022">
    <property type="term" value="F:ribosome binding"/>
    <property type="evidence" value="ECO:0007669"/>
    <property type="project" value="UniProtKB-ARBA"/>
</dbReference>
<dbReference type="InterPro" id="IPR029684">
    <property type="entry name" value="Schlafen"/>
</dbReference>
<feature type="domain" description="Poxin-Schlafen/Schlafen-like N-terminal" evidence="2">
    <location>
        <begin position="81"/>
        <end position="197"/>
    </location>
</feature>
<dbReference type="Pfam" id="PF17057">
    <property type="entry name" value="B3R"/>
    <property type="match status" value="1"/>
</dbReference>
<keyword evidence="4" id="KW-1185">Reference proteome</keyword>
<dbReference type="PANTHER" id="PTHR12155:SF2">
    <property type="entry name" value="RIBONUCLEASE SLFN12"/>
    <property type="match status" value="1"/>
</dbReference>
<dbReference type="InterPro" id="IPR007421">
    <property type="entry name" value="Schlafen_AlbA_2_dom"/>
</dbReference>
<dbReference type="GO" id="GO:0016075">
    <property type="term" value="P:rRNA catabolic process"/>
    <property type="evidence" value="ECO:0007669"/>
    <property type="project" value="UniProtKB-ARBA"/>
</dbReference>
<organism evidence="4 5">
    <name type="scientific">Carlito syrichta</name>
    <name type="common">Philippine tarsier</name>
    <name type="synonym">Tarsius syrichta</name>
    <dbReference type="NCBI Taxonomy" id="1868482"/>
    <lineage>
        <taxon>Eukaryota</taxon>
        <taxon>Metazoa</taxon>
        <taxon>Chordata</taxon>
        <taxon>Craniata</taxon>
        <taxon>Vertebrata</taxon>
        <taxon>Euteleostomi</taxon>
        <taxon>Mammalia</taxon>
        <taxon>Eutheria</taxon>
        <taxon>Euarchontoglires</taxon>
        <taxon>Primates</taxon>
        <taxon>Haplorrhini</taxon>
        <taxon>Tarsiiformes</taxon>
        <taxon>Tarsiidae</taxon>
        <taxon>Carlito</taxon>
    </lineage>
</organism>
<dbReference type="GeneID" id="103276852"/>
<protein>
    <submittedName>
        <fullName evidence="5">Schlafen family member 12</fullName>
    </submittedName>
</protein>
<dbReference type="Gene3D" id="3.30.950.30">
    <property type="entry name" value="Schlafen, AAA domain"/>
    <property type="match status" value="1"/>
</dbReference>
<gene>
    <name evidence="5" type="primary">LOC103276852</name>
</gene>
<dbReference type="InterPro" id="IPR048729">
    <property type="entry name" value="SLFN_GTPase-like"/>
</dbReference>
<dbReference type="PANTHER" id="PTHR12155">
    <property type="entry name" value="SCHLAFEN"/>
    <property type="match status" value="1"/>
</dbReference>
<evidence type="ECO:0000259" key="1">
    <source>
        <dbReference type="Pfam" id="PF04326"/>
    </source>
</evidence>
<feature type="domain" description="Schlafen AlbA-2" evidence="1">
    <location>
        <begin position="199"/>
        <end position="266"/>
    </location>
</feature>
<dbReference type="AlphaFoldDB" id="A0A3Q0DEK1"/>
<accession>A0A3Q0DEK1</accession>
<dbReference type="RefSeq" id="XP_021562794.1">
    <property type="nucleotide sequence ID" value="XM_021707119.1"/>
</dbReference>
<reference evidence="5" key="1">
    <citation type="submission" date="2025-08" db="UniProtKB">
        <authorList>
            <consortium name="RefSeq"/>
        </authorList>
    </citation>
    <scope>IDENTIFICATION</scope>
</reference>
<dbReference type="STRING" id="1868482.ENSTSYP00000029540"/>
<dbReference type="OrthoDB" id="6052143at2759"/>